<keyword evidence="3" id="KW-0677">Repeat</keyword>
<evidence type="ECO:0000256" key="1">
    <source>
        <dbReference type="ARBA" id="ARBA00007274"/>
    </source>
</evidence>
<dbReference type="PANTHER" id="PTHR43300">
    <property type="entry name" value="ACETYLTRANSFERASE"/>
    <property type="match status" value="1"/>
</dbReference>
<evidence type="ECO:0000256" key="4">
    <source>
        <dbReference type="ARBA" id="ARBA00023315"/>
    </source>
</evidence>
<dbReference type="CDD" id="cd03349">
    <property type="entry name" value="LbH_XAT"/>
    <property type="match status" value="1"/>
</dbReference>
<accession>A0A1S7QF54</accession>
<gene>
    <name evidence="5" type="primary">catB</name>
    <name evidence="5" type="ORF">AGR4C_Cc70200</name>
</gene>
<evidence type="ECO:0000313" key="6">
    <source>
        <dbReference type="Proteomes" id="UP000191897"/>
    </source>
</evidence>
<dbReference type="SUPFAM" id="SSF51161">
    <property type="entry name" value="Trimeric LpxA-like enzymes"/>
    <property type="match status" value="1"/>
</dbReference>
<comment type="similarity">
    <text evidence="1">Belongs to the transferase hexapeptide repeat family.</text>
</comment>
<dbReference type="RefSeq" id="WP_020810434.1">
    <property type="nucleotide sequence ID" value="NZ_LT009730.1"/>
</dbReference>
<keyword evidence="4 5" id="KW-0012">Acyltransferase</keyword>
<keyword evidence="2 5" id="KW-0808">Transferase</keyword>
<dbReference type="NCBIfam" id="TIGR03308">
    <property type="entry name" value="phn_thr-fam"/>
    <property type="match status" value="1"/>
</dbReference>
<dbReference type="InterPro" id="IPR001451">
    <property type="entry name" value="Hexapep"/>
</dbReference>
<dbReference type="EC" id="2.3.1.28" evidence="5"/>
<dbReference type="AlphaFoldDB" id="A0A1S7QF54"/>
<evidence type="ECO:0000313" key="5">
    <source>
        <dbReference type="EMBL" id="CUX35562.1"/>
    </source>
</evidence>
<dbReference type="Pfam" id="PF00132">
    <property type="entry name" value="Hexapep"/>
    <property type="match status" value="1"/>
</dbReference>
<dbReference type="Proteomes" id="UP000191897">
    <property type="component" value="Unassembled WGS sequence"/>
</dbReference>
<organism evidence="5 6">
    <name type="scientific">Agrobacterium tumefaciens str. Kerr 14</name>
    <dbReference type="NCBI Taxonomy" id="1183424"/>
    <lineage>
        <taxon>Bacteria</taxon>
        <taxon>Pseudomonadati</taxon>
        <taxon>Pseudomonadota</taxon>
        <taxon>Alphaproteobacteria</taxon>
        <taxon>Hyphomicrobiales</taxon>
        <taxon>Rhizobiaceae</taxon>
        <taxon>Rhizobium/Agrobacterium group</taxon>
        <taxon>Agrobacterium</taxon>
        <taxon>Agrobacterium tumefaciens complex</taxon>
    </lineage>
</organism>
<sequence>MDSSLQIKRPKIAETVIHATASIRDSNVGECCEILADTSLHNVELGNYSYLGPRCMVGDAIVGKFCAIAAEVRIGAPNHPMDRPSMHRFSYCPEYYSADAVRDDAFFDQRKQDRAIIGHDVWIGHGVIVLPGVTVGDGAVLAAGAVVTKDVPPYTIVGGVPAKIIRERFSRSIAEKLTSIAWWDWPFETIMARLSDFQSNDIEAFCERWS</sequence>
<evidence type="ECO:0000256" key="3">
    <source>
        <dbReference type="ARBA" id="ARBA00022737"/>
    </source>
</evidence>
<proteinExistence type="inferred from homology"/>
<dbReference type="InterPro" id="IPR011004">
    <property type="entry name" value="Trimer_LpxA-like_sf"/>
</dbReference>
<dbReference type="InterPro" id="IPR018357">
    <property type="entry name" value="Hexapep_transf_CS"/>
</dbReference>
<dbReference type="InterPro" id="IPR050179">
    <property type="entry name" value="Trans_hexapeptide_repeat"/>
</dbReference>
<protein>
    <submittedName>
        <fullName evidence="5">Chloramphenicol acetyltransferase</fullName>
        <ecNumber evidence="5">2.3.1.28</ecNumber>
    </submittedName>
</protein>
<name>A0A1S7QF54_AGRTU</name>
<dbReference type="EMBL" id="FBWC01000016">
    <property type="protein sequence ID" value="CUX35562.1"/>
    <property type="molecule type" value="Genomic_DNA"/>
</dbReference>
<evidence type="ECO:0000256" key="2">
    <source>
        <dbReference type="ARBA" id="ARBA00022679"/>
    </source>
</evidence>
<dbReference type="PROSITE" id="PS00101">
    <property type="entry name" value="HEXAPEP_TRANSFERASES"/>
    <property type="match status" value="1"/>
</dbReference>
<reference evidence="5 6" key="1">
    <citation type="submission" date="2016-01" db="EMBL/GenBank/DDBJ databases">
        <authorList>
            <person name="Oliw E.H."/>
        </authorList>
    </citation>
    <scope>NUCLEOTIDE SEQUENCE [LARGE SCALE GENOMIC DNA]</scope>
    <source>
        <strain evidence="5 6">Kerr 14</strain>
    </source>
</reference>
<dbReference type="PANTHER" id="PTHR43300:SF11">
    <property type="entry name" value="ACETYLTRANSFERASE RV3034C-RELATED"/>
    <property type="match status" value="1"/>
</dbReference>
<dbReference type="GO" id="GO:0008811">
    <property type="term" value="F:chloramphenicol O-acetyltransferase activity"/>
    <property type="evidence" value="ECO:0007669"/>
    <property type="project" value="UniProtKB-EC"/>
</dbReference>
<dbReference type="Gene3D" id="2.160.10.10">
    <property type="entry name" value="Hexapeptide repeat proteins"/>
    <property type="match status" value="1"/>
</dbReference>
<dbReference type="GeneID" id="92923271"/>
<dbReference type="InterPro" id="IPR017694">
    <property type="entry name" value="Phosphonate_tfrase_rpt"/>
</dbReference>